<evidence type="ECO:0000313" key="7">
    <source>
        <dbReference type="Proteomes" id="UP001608902"/>
    </source>
</evidence>
<accession>A0ABD6EPT2</accession>
<dbReference type="Pfam" id="PF04587">
    <property type="entry name" value="ADP_PFK_GK"/>
    <property type="match status" value="1"/>
</dbReference>
<dbReference type="GO" id="GO:0006096">
    <property type="term" value="P:glycolytic process"/>
    <property type="evidence" value="ECO:0007669"/>
    <property type="project" value="UniProtKB-KW"/>
</dbReference>
<sequence>MLQWLSPYDHLLHLSLVFFLVPWLYSYFNEQRRIQSYPVEEALLLSWDSMITQPSMIFRRAVVGINCNVDLIVSGTSVLERMNATSHQRFDHGQLNNVNDLYETFAYFFSRGSAAERHTADEKMFQILVQTASEARHRPNYFIGGNAALMAEKIAHTFPRTTVYLVGPIGPRSQALLHQSIVRTNSTRIVKDEVHIIMEYKQGEILGEFVAPASSRFITSRDQYSGSSVVIEMFFKAIAQYNPDLVILTGVHLLQNQNKDIRLEKLRLIRRSLLQISRHLPIHLELGNMGDGDYAAEVLNRIIPNVDSIGITELELCFFSHIAKGPYADLYPIVSGAIHVHKVTEMLYWLLTTYGFNDTDPESENAKYRLQRIHFHSLTFHMMVYRGTNWSNLGSGLAAGARVAAKQSCRVSREGEADMLELRTSMSYILDKEMKKSYQFDPQRPIASWMRKDVVFIYTPVLVCKFPTKTVGLDDAISTSGLLYSQFYRFGPNSKW</sequence>
<dbReference type="PROSITE" id="PS51255">
    <property type="entry name" value="ADPK"/>
    <property type="match status" value="1"/>
</dbReference>
<dbReference type="GO" id="GO:0046872">
    <property type="term" value="F:metal ion binding"/>
    <property type="evidence" value="ECO:0007669"/>
    <property type="project" value="UniProtKB-KW"/>
</dbReference>
<evidence type="ECO:0000256" key="2">
    <source>
        <dbReference type="ARBA" id="ARBA00022723"/>
    </source>
</evidence>
<dbReference type="InterPro" id="IPR029056">
    <property type="entry name" value="Ribokinase-like"/>
</dbReference>
<keyword evidence="3" id="KW-0418">Kinase</keyword>
<evidence type="ECO:0000256" key="4">
    <source>
        <dbReference type="ARBA" id="ARBA00022842"/>
    </source>
</evidence>
<keyword evidence="5" id="KW-0324">Glycolysis</keyword>
<gene>
    <name evidence="6" type="ORF">AB6A40_005401</name>
</gene>
<dbReference type="PANTHER" id="PTHR21208:SF0">
    <property type="entry name" value="ADP-DEPENDENT GLUCOKINASE"/>
    <property type="match status" value="1"/>
</dbReference>
<proteinExistence type="predicted"/>
<evidence type="ECO:0000256" key="3">
    <source>
        <dbReference type="ARBA" id="ARBA00022777"/>
    </source>
</evidence>
<dbReference type="Gene3D" id="3.40.1190.20">
    <property type="match status" value="1"/>
</dbReference>
<dbReference type="Proteomes" id="UP001608902">
    <property type="component" value="Unassembled WGS sequence"/>
</dbReference>
<dbReference type="PANTHER" id="PTHR21208">
    <property type="entry name" value="ADP-DEPENDENT GLUCOKINASE"/>
    <property type="match status" value="1"/>
</dbReference>
<evidence type="ECO:0008006" key="8">
    <source>
        <dbReference type="Google" id="ProtNLM"/>
    </source>
</evidence>
<keyword evidence="4" id="KW-0460">Magnesium</keyword>
<keyword evidence="7" id="KW-1185">Reference proteome</keyword>
<evidence type="ECO:0000256" key="5">
    <source>
        <dbReference type="ARBA" id="ARBA00023152"/>
    </source>
</evidence>
<dbReference type="EMBL" id="JBGFUD010003417">
    <property type="protein sequence ID" value="MFH4978692.1"/>
    <property type="molecule type" value="Genomic_DNA"/>
</dbReference>
<dbReference type="InterPro" id="IPR007666">
    <property type="entry name" value="ADP_PFK/GK"/>
</dbReference>
<dbReference type="SUPFAM" id="SSF53613">
    <property type="entry name" value="Ribokinase-like"/>
    <property type="match status" value="1"/>
</dbReference>
<evidence type="ECO:0000313" key="6">
    <source>
        <dbReference type="EMBL" id="MFH4978692.1"/>
    </source>
</evidence>
<dbReference type="GO" id="GO:0016301">
    <property type="term" value="F:kinase activity"/>
    <property type="evidence" value="ECO:0007669"/>
    <property type="project" value="UniProtKB-KW"/>
</dbReference>
<keyword evidence="1" id="KW-0808">Transferase</keyword>
<organism evidence="6 7">
    <name type="scientific">Gnathostoma spinigerum</name>
    <dbReference type="NCBI Taxonomy" id="75299"/>
    <lineage>
        <taxon>Eukaryota</taxon>
        <taxon>Metazoa</taxon>
        <taxon>Ecdysozoa</taxon>
        <taxon>Nematoda</taxon>
        <taxon>Chromadorea</taxon>
        <taxon>Rhabditida</taxon>
        <taxon>Spirurina</taxon>
        <taxon>Gnathostomatomorpha</taxon>
        <taxon>Gnathostomatoidea</taxon>
        <taxon>Gnathostomatidae</taxon>
        <taxon>Gnathostoma</taxon>
    </lineage>
</organism>
<reference evidence="6 7" key="1">
    <citation type="submission" date="2024-08" db="EMBL/GenBank/DDBJ databases">
        <title>Gnathostoma spinigerum genome.</title>
        <authorList>
            <person name="Gonzalez-Bertolin B."/>
            <person name="Monzon S."/>
            <person name="Zaballos A."/>
            <person name="Jimenez P."/>
            <person name="Dekumyoy P."/>
            <person name="Varona S."/>
            <person name="Cuesta I."/>
            <person name="Sumanam S."/>
            <person name="Adisakwattana P."/>
            <person name="Gasser R.B."/>
            <person name="Hernandez-Gonzalez A."/>
            <person name="Young N.D."/>
            <person name="Perteguer M.J."/>
        </authorList>
    </citation>
    <scope>NUCLEOTIDE SEQUENCE [LARGE SCALE GENOMIC DNA]</scope>
    <source>
        <strain evidence="6">AL3</strain>
        <tissue evidence="6">Liver</tissue>
    </source>
</reference>
<keyword evidence="2" id="KW-0479">Metal-binding</keyword>
<dbReference type="AlphaFoldDB" id="A0ABD6EPT2"/>
<evidence type="ECO:0000256" key="1">
    <source>
        <dbReference type="ARBA" id="ARBA00022679"/>
    </source>
</evidence>
<comment type="caution">
    <text evidence="6">The sequence shown here is derived from an EMBL/GenBank/DDBJ whole genome shotgun (WGS) entry which is preliminary data.</text>
</comment>
<protein>
    <recommendedName>
        <fullName evidence="8">ADP-dependent glucokinase</fullName>
    </recommendedName>
</protein>
<name>A0ABD6EPT2_9BILA</name>